<proteinExistence type="predicted"/>
<evidence type="ECO:0000256" key="1">
    <source>
        <dbReference type="SAM" id="SignalP"/>
    </source>
</evidence>
<dbReference type="OrthoDB" id="5835676at2759"/>
<dbReference type="PANTHER" id="PTHR35182:SF5">
    <property type="entry name" value="SECRETED PROTEIN-RELATED"/>
    <property type="match status" value="1"/>
</dbReference>
<dbReference type="AlphaFoldDB" id="A0A2G5U3D2"/>
<reference evidence="3" key="1">
    <citation type="submission" date="2017-10" db="EMBL/GenBank/DDBJ databases">
        <title>Rapid genome shrinkage in a self-fertile nematode reveals novel sperm competition proteins.</title>
        <authorList>
            <person name="Yin D."/>
            <person name="Schwarz E.M."/>
            <person name="Thomas C.G."/>
            <person name="Felde R.L."/>
            <person name="Korf I.F."/>
            <person name="Cutter A.D."/>
            <person name="Schartner C.M."/>
            <person name="Ralston E.J."/>
            <person name="Meyer B.J."/>
            <person name="Haag E.S."/>
        </authorList>
    </citation>
    <scope>NUCLEOTIDE SEQUENCE [LARGE SCALE GENOMIC DNA]</scope>
    <source>
        <strain evidence="3">JU1422</strain>
    </source>
</reference>
<keyword evidence="1" id="KW-0732">Signal</keyword>
<comment type="caution">
    <text evidence="2">The sequence shown here is derived from an EMBL/GenBank/DDBJ whole genome shotgun (WGS) entry which is preliminary data.</text>
</comment>
<sequence length="123" mass="13891">MIRKLFIIILLGLISVALCSVSQRMMSVKPGKRLEMEFYGNVTTITRMVYNAKDVLQTHIFTVCNGKNKTKCGFWENKKNKQKVGPATTFNKKKGLLIIPKVRLLDAGTYSATSGDRVQLYVM</sequence>
<keyword evidence="3" id="KW-1185">Reference proteome</keyword>
<dbReference type="EMBL" id="PDUG01000004">
    <property type="protein sequence ID" value="PIC33726.1"/>
    <property type="molecule type" value="Genomic_DNA"/>
</dbReference>
<name>A0A2G5U3D2_9PELO</name>
<accession>A0A2G5U3D2</accession>
<protein>
    <submittedName>
        <fullName evidence="2">Uncharacterized protein</fullName>
    </submittedName>
</protein>
<evidence type="ECO:0000313" key="3">
    <source>
        <dbReference type="Proteomes" id="UP000230233"/>
    </source>
</evidence>
<organism evidence="2 3">
    <name type="scientific">Caenorhabditis nigoni</name>
    <dbReference type="NCBI Taxonomy" id="1611254"/>
    <lineage>
        <taxon>Eukaryota</taxon>
        <taxon>Metazoa</taxon>
        <taxon>Ecdysozoa</taxon>
        <taxon>Nematoda</taxon>
        <taxon>Chromadorea</taxon>
        <taxon>Rhabditida</taxon>
        <taxon>Rhabditina</taxon>
        <taxon>Rhabditomorpha</taxon>
        <taxon>Rhabditoidea</taxon>
        <taxon>Rhabditidae</taxon>
        <taxon>Peloderinae</taxon>
        <taxon>Caenorhabditis</taxon>
    </lineage>
</organism>
<evidence type="ECO:0000313" key="2">
    <source>
        <dbReference type="EMBL" id="PIC33726.1"/>
    </source>
</evidence>
<dbReference type="Proteomes" id="UP000230233">
    <property type="component" value="Chromosome IV"/>
</dbReference>
<gene>
    <name evidence="2" type="primary">Cnig_chr_IV.g13605</name>
    <name evidence="2" type="ORF">B9Z55_013605</name>
</gene>
<dbReference type="PANTHER" id="PTHR35182">
    <property type="entry name" value="PROTEIN CBG13762"/>
    <property type="match status" value="1"/>
</dbReference>
<feature type="chain" id="PRO_5013794741" evidence="1">
    <location>
        <begin position="20"/>
        <end position="123"/>
    </location>
</feature>
<feature type="signal peptide" evidence="1">
    <location>
        <begin position="1"/>
        <end position="19"/>
    </location>
</feature>